<feature type="domain" description="SAC" evidence="5">
    <location>
        <begin position="146"/>
        <end position="509"/>
    </location>
</feature>
<protein>
    <submittedName>
        <fullName evidence="6">SacI homology domain-domain-containing protein</fullName>
    </submittedName>
</protein>
<keyword evidence="7" id="KW-1185">Reference proteome</keyword>
<reference evidence="6 7" key="1">
    <citation type="submission" date="2017-03" db="EMBL/GenBank/DDBJ databases">
        <title>Widespread Adenine N6-methylation of Active Genes in Fungi.</title>
        <authorList>
            <consortium name="DOE Joint Genome Institute"/>
            <person name="Mondo S.J."/>
            <person name="Dannebaum R.O."/>
            <person name="Kuo R.C."/>
            <person name="Louie K.B."/>
            <person name="Bewick A.J."/>
            <person name="Labutti K."/>
            <person name="Haridas S."/>
            <person name="Kuo A."/>
            <person name="Salamov A."/>
            <person name="Ahrendt S.R."/>
            <person name="Lau R."/>
            <person name="Bowen B.P."/>
            <person name="Lipzen A."/>
            <person name="Sullivan W."/>
            <person name="Andreopoulos W.B."/>
            <person name="Clum A."/>
            <person name="Lindquist E."/>
            <person name="Daum C."/>
            <person name="Northen T.R."/>
            <person name="Ramamoorthy G."/>
            <person name="Schmitz R.J."/>
            <person name="Gryganskyi A."/>
            <person name="Culley D."/>
            <person name="Magnuson J."/>
            <person name="James T.Y."/>
            <person name="O'Malley M.A."/>
            <person name="Stajich J.E."/>
            <person name="Spatafora J.W."/>
            <person name="Visel A."/>
            <person name="Grigoriev I.V."/>
        </authorList>
    </citation>
    <scope>NUCLEOTIDE SEQUENCE [LARGE SCALE GENOMIC DNA]</scope>
    <source>
        <strain evidence="6 7">NRRL Y-17943</strain>
    </source>
</reference>
<dbReference type="InterPro" id="IPR043573">
    <property type="entry name" value="Fig4-like"/>
</dbReference>
<name>A0A1Y1UIL7_9TREE</name>
<dbReference type="Proteomes" id="UP000193218">
    <property type="component" value="Unassembled WGS sequence"/>
</dbReference>
<keyword evidence="2" id="KW-0378">Hydrolase</keyword>
<evidence type="ECO:0000256" key="3">
    <source>
        <dbReference type="ARBA" id="ARBA00023136"/>
    </source>
</evidence>
<organism evidence="6 7">
    <name type="scientific">Kockovaella imperatae</name>
    <dbReference type="NCBI Taxonomy" id="4999"/>
    <lineage>
        <taxon>Eukaryota</taxon>
        <taxon>Fungi</taxon>
        <taxon>Dikarya</taxon>
        <taxon>Basidiomycota</taxon>
        <taxon>Agaricomycotina</taxon>
        <taxon>Tremellomycetes</taxon>
        <taxon>Tremellales</taxon>
        <taxon>Cuniculitremaceae</taxon>
        <taxon>Kockovaella</taxon>
    </lineage>
</organism>
<evidence type="ECO:0000313" key="7">
    <source>
        <dbReference type="Proteomes" id="UP000193218"/>
    </source>
</evidence>
<dbReference type="FunCoup" id="A0A1Y1UIL7">
    <property type="interactions" value="638"/>
</dbReference>
<feature type="region of interest" description="Disordered" evidence="4">
    <location>
        <begin position="645"/>
        <end position="690"/>
    </location>
</feature>
<dbReference type="AlphaFoldDB" id="A0A1Y1UIL7"/>
<dbReference type="RefSeq" id="XP_021871858.1">
    <property type="nucleotide sequence ID" value="XM_022013915.1"/>
</dbReference>
<dbReference type="InParanoid" id="A0A1Y1UIL7"/>
<comment type="subcellular location">
    <subcellularLocation>
        <location evidence="1">Endomembrane system</location>
    </subcellularLocation>
</comment>
<proteinExistence type="predicted"/>
<evidence type="ECO:0000256" key="2">
    <source>
        <dbReference type="ARBA" id="ARBA00022801"/>
    </source>
</evidence>
<dbReference type="PANTHER" id="PTHR45738">
    <property type="entry name" value="POLYPHOSPHOINOSITIDE PHOSPHATASE"/>
    <property type="match status" value="1"/>
</dbReference>
<evidence type="ECO:0000256" key="1">
    <source>
        <dbReference type="ARBA" id="ARBA00004308"/>
    </source>
</evidence>
<dbReference type="PANTHER" id="PTHR45738:SF5">
    <property type="entry name" value="POLYPHOSPHOINOSITIDE PHOSPHATASE"/>
    <property type="match status" value="1"/>
</dbReference>
<dbReference type="EMBL" id="NBSH01000005">
    <property type="protein sequence ID" value="ORX37871.1"/>
    <property type="molecule type" value="Genomic_DNA"/>
</dbReference>
<gene>
    <name evidence="6" type="ORF">BD324DRAFT_600265</name>
</gene>
<dbReference type="GO" id="GO:0046856">
    <property type="term" value="P:phosphatidylinositol dephosphorylation"/>
    <property type="evidence" value="ECO:0007669"/>
    <property type="project" value="InterPro"/>
</dbReference>
<dbReference type="PROSITE" id="PS50275">
    <property type="entry name" value="SAC"/>
    <property type="match status" value="1"/>
</dbReference>
<dbReference type="Pfam" id="PF02383">
    <property type="entry name" value="Syja_N"/>
    <property type="match status" value="1"/>
</dbReference>
<evidence type="ECO:0000256" key="4">
    <source>
        <dbReference type="SAM" id="MobiDB-lite"/>
    </source>
</evidence>
<accession>A0A1Y1UIL7</accession>
<dbReference type="OrthoDB" id="405996at2759"/>
<dbReference type="GO" id="GO:0043813">
    <property type="term" value="F:phosphatidylinositol-3,5-bisphosphate 5-phosphatase activity"/>
    <property type="evidence" value="ECO:0007669"/>
    <property type="project" value="InterPro"/>
</dbReference>
<dbReference type="GO" id="GO:0012505">
    <property type="term" value="C:endomembrane system"/>
    <property type="evidence" value="ECO:0007669"/>
    <property type="project" value="UniProtKB-SubCell"/>
</dbReference>
<comment type="caution">
    <text evidence="6">The sequence shown here is derived from an EMBL/GenBank/DDBJ whole genome shotgun (WGS) entry which is preliminary data.</text>
</comment>
<dbReference type="STRING" id="4999.A0A1Y1UIL7"/>
<evidence type="ECO:0000259" key="5">
    <source>
        <dbReference type="PROSITE" id="PS50275"/>
    </source>
</evidence>
<sequence length="788" mass="89478">MSTSSPGDDGTTSLSKFTLFETKSRFYITASTGSVHRILKIDRTDPTSLNVVEDTTTYDAKELDQLLRMVQDGNKSQGGLEKVLEFHGIVGFVRFTAGWYLILITKRSVVGLLGGHYIYHCDETTLLTIASKTERTAQETKLLNIFQQVDLTKNFYFSYSYDITNTLQINLTVSAAQRKWNTRFMWNYHLAIPAFNLEETQDRCRWVLPLIHGFVDQAKINVFTRTVYLTLLARRSRFFAGTRFLTRGANDNGHVANEVETEQIVSEPLATPFGAKSPYTNGSVAGYGGYTSFVQYRGSIPVMWHQESTQLTARPPIEITIKDPFYTPAAKHFDDLLGRYGAPIFILNLIKAREKEPRESKLLFEYGQCVAYLNQFLPEDKKMRYIAWDMAQAAKSGHQDVIGVLEDICEESLQATNFFHGGPSRSENGSGSRRDQVLLQHGILRVNCVDCLDRTNAAQFAIAKRAFGHQLHALGLLGSPNLPFNCDAVDVLTEMYHDHGDTLAWQYTGSALVNRVDTYRRTKAGQWSSHSRDLLENIRRFYNNSMLDADKQAAINLFLGVESAAPVKTSRPHYRQWYNTAHLDPPKTDKLAPVNQVFKEYYKPHILSQFGRLYAFTMNSTTRFTVKPKNEILHSPFESRIPLELASPTRERPPPLRRSARRWAHRAEEGDPTEEAAQTAETGPTKRETHPVDELVASLLDPPDIEQRIQEYDWYTHYPVDDLTSHTLGEEKDLQLYIRAARIADGDGVDQMLTNIETNPAPVPIITNLDSEDVVKANTQFYENWLKA</sequence>
<evidence type="ECO:0000313" key="6">
    <source>
        <dbReference type="EMBL" id="ORX37871.1"/>
    </source>
</evidence>
<dbReference type="GeneID" id="33555723"/>
<dbReference type="InterPro" id="IPR002013">
    <property type="entry name" value="SAC_dom"/>
</dbReference>
<keyword evidence="3" id="KW-0472">Membrane</keyword>